<evidence type="ECO:0000256" key="7">
    <source>
        <dbReference type="ARBA" id="ARBA00047343"/>
    </source>
</evidence>
<organism evidence="10 11">
    <name type="scientific">Parafilimonas terrae</name>
    <dbReference type="NCBI Taxonomy" id="1465490"/>
    <lineage>
        <taxon>Bacteria</taxon>
        <taxon>Pseudomonadati</taxon>
        <taxon>Bacteroidota</taxon>
        <taxon>Chitinophagia</taxon>
        <taxon>Chitinophagales</taxon>
        <taxon>Chitinophagaceae</taxon>
        <taxon>Parafilimonas</taxon>
    </lineage>
</organism>
<evidence type="ECO:0000313" key="11">
    <source>
        <dbReference type="Proteomes" id="UP000199031"/>
    </source>
</evidence>
<dbReference type="OrthoDB" id="9806359at2"/>
<feature type="domain" description="Nucleotidyl transferase" evidence="8">
    <location>
        <begin position="9"/>
        <end position="288"/>
    </location>
</feature>
<dbReference type="EMBL" id="FOXQ01000005">
    <property type="protein sequence ID" value="SFQ12720.1"/>
    <property type="molecule type" value="Genomic_DNA"/>
</dbReference>
<dbReference type="InterPro" id="IPR005835">
    <property type="entry name" value="NTP_transferase_dom"/>
</dbReference>
<dbReference type="RefSeq" id="WP_090658173.1">
    <property type="nucleotide sequence ID" value="NZ_FOXQ01000005.1"/>
</dbReference>
<keyword evidence="5" id="KW-0547">Nucleotide-binding</keyword>
<dbReference type="InterPro" id="IPR051161">
    <property type="entry name" value="Mannose-6P_isomerase_type2"/>
</dbReference>
<dbReference type="GO" id="GO:0004475">
    <property type="term" value="F:mannose-1-phosphate guanylyltransferase (GTP) activity"/>
    <property type="evidence" value="ECO:0007669"/>
    <property type="project" value="UniProtKB-EC"/>
</dbReference>
<comment type="similarity">
    <text evidence="1">Belongs to the mannose-6-phosphate isomerase type 2 family.</text>
</comment>
<accession>A0A1I5VZ65</accession>
<dbReference type="CDD" id="cd02509">
    <property type="entry name" value="GDP-M1P_Guanylyltransferase"/>
    <property type="match status" value="1"/>
</dbReference>
<comment type="catalytic activity">
    <reaction evidence="7">
        <text>alpha-D-mannose 1-phosphate + GTP + H(+) = GDP-alpha-D-mannose + diphosphate</text>
        <dbReference type="Rhea" id="RHEA:15229"/>
        <dbReference type="ChEBI" id="CHEBI:15378"/>
        <dbReference type="ChEBI" id="CHEBI:33019"/>
        <dbReference type="ChEBI" id="CHEBI:37565"/>
        <dbReference type="ChEBI" id="CHEBI:57527"/>
        <dbReference type="ChEBI" id="CHEBI:58409"/>
        <dbReference type="EC" id="2.7.7.13"/>
    </reaction>
</comment>
<evidence type="ECO:0000259" key="9">
    <source>
        <dbReference type="Pfam" id="PF22640"/>
    </source>
</evidence>
<evidence type="ECO:0000256" key="5">
    <source>
        <dbReference type="ARBA" id="ARBA00022741"/>
    </source>
</evidence>
<dbReference type="PANTHER" id="PTHR46390:SF1">
    <property type="entry name" value="MANNOSE-1-PHOSPHATE GUANYLYLTRANSFERASE"/>
    <property type="match status" value="1"/>
</dbReference>
<gene>
    <name evidence="10" type="ORF">SAMN05444277_105272</name>
</gene>
<name>A0A1I5VZ65_9BACT</name>
<protein>
    <recommendedName>
        <fullName evidence="2">mannose-1-phosphate guanylyltransferase</fullName>
        <ecNumber evidence="2">2.7.7.13</ecNumber>
    </recommendedName>
</protein>
<dbReference type="InterPro" id="IPR054566">
    <property type="entry name" value="ManC/GMP-like_b-helix"/>
</dbReference>
<evidence type="ECO:0000256" key="3">
    <source>
        <dbReference type="ARBA" id="ARBA00022679"/>
    </source>
</evidence>
<proteinExistence type="inferred from homology"/>
<dbReference type="PANTHER" id="PTHR46390">
    <property type="entry name" value="MANNOSE-1-PHOSPHATE GUANYLYLTRANSFERASE"/>
    <property type="match status" value="1"/>
</dbReference>
<keyword evidence="3 10" id="KW-0808">Transferase</keyword>
<dbReference type="FunFam" id="3.90.550.10:FF:000046">
    <property type="entry name" value="Mannose-1-phosphate guanylyltransferase (GDP)"/>
    <property type="match status" value="1"/>
</dbReference>
<dbReference type="Gene3D" id="3.90.550.10">
    <property type="entry name" value="Spore Coat Polysaccharide Biosynthesis Protein SpsA, Chain A"/>
    <property type="match status" value="1"/>
</dbReference>
<keyword evidence="11" id="KW-1185">Reference proteome</keyword>
<dbReference type="GO" id="GO:0009298">
    <property type="term" value="P:GDP-mannose biosynthetic process"/>
    <property type="evidence" value="ECO:0007669"/>
    <property type="project" value="TreeGrafter"/>
</dbReference>
<evidence type="ECO:0000256" key="6">
    <source>
        <dbReference type="ARBA" id="ARBA00023134"/>
    </source>
</evidence>
<dbReference type="SUPFAM" id="SSF159283">
    <property type="entry name" value="Guanosine diphospho-D-mannose pyrophosphorylase/mannose-6-phosphate isomerase linker domain"/>
    <property type="match status" value="1"/>
</dbReference>
<keyword evidence="6" id="KW-0342">GTP-binding</keyword>
<evidence type="ECO:0000313" key="10">
    <source>
        <dbReference type="EMBL" id="SFQ12720.1"/>
    </source>
</evidence>
<dbReference type="InterPro" id="IPR049577">
    <property type="entry name" value="GMPP_N"/>
</dbReference>
<dbReference type="Pfam" id="PF22640">
    <property type="entry name" value="ManC_GMP_beta-helix"/>
    <property type="match status" value="1"/>
</dbReference>
<feature type="domain" description="MannoseP isomerase/GMP-like beta-helix" evidence="9">
    <location>
        <begin position="298"/>
        <end position="350"/>
    </location>
</feature>
<dbReference type="InterPro" id="IPR029044">
    <property type="entry name" value="Nucleotide-diphossugar_trans"/>
</dbReference>
<dbReference type="SUPFAM" id="SSF53448">
    <property type="entry name" value="Nucleotide-diphospho-sugar transferases"/>
    <property type="match status" value="1"/>
</dbReference>
<dbReference type="Proteomes" id="UP000199031">
    <property type="component" value="Unassembled WGS sequence"/>
</dbReference>
<dbReference type="EC" id="2.7.7.13" evidence="2"/>
<dbReference type="GO" id="GO:0005525">
    <property type="term" value="F:GTP binding"/>
    <property type="evidence" value="ECO:0007669"/>
    <property type="project" value="UniProtKB-KW"/>
</dbReference>
<evidence type="ECO:0000256" key="1">
    <source>
        <dbReference type="ARBA" id="ARBA00006115"/>
    </source>
</evidence>
<evidence type="ECO:0000259" key="8">
    <source>
        <dbReference type="Pfam" id="PF00483"/>
    </source>
</evidence>
<dbReference type="AlphaFoldDB" id="A0A1I5VZ65"/>
<reference evidence="10 11" key="1">
    <citation type="submission" date="2016-10" db="EMBL/GenBank/DDBJ databases">
        <authorList>
            <person name="de Groot N.N."/>
        </authorList>
    </citation>
    <scope>NUCLEOTIDE SEQUENCE [LARGE SCALE GENOMIC DNA]</scope>
    <source>
        <strain evidence="10 11">DSM 28286</strain>
    </source>
</reference>
<keyword evidence="4 10" id="KW-0548">Nucleotidyltransferase</keyword>
<sequence>MNKHNYVAILAGGLGTRFWPKSRASFPKQFLDILGTGETLIQSAYNRYASFIKPENIYIITSDEYVDIVKEQLPQLNPENILAEPSRKNTAPCVAYIASKLLQEDPEASLIVAPSDHLVIDVNVFKKLSLQALKFAKNNNALVTLGIKPTYPNTGYGYIQYDLGTVQDENVYEVKTFTEKPDIELAQTFLASGDFLWNAGIFIWTAKDVLAAFEQFQPEMYELFATEKENFNTPEEKNALQRIYPLCVSISIDYAIMEKAENVYVIPADFGWSDLGTWNSAYTNLEKDKKGNAITGEHVIAFDVQNTMISSEENKLLVLQGLEDFIVVDTKDVLLICKKEKEQQVKEFLAEVKKKKGDRYL</sequence>
<dbReference type="STRING" id="1465490.SAMN05444277_105272"/>
<dbReference type="Pfam" id="PF00483">
    <property type="entry name" value="NTP_transferase"/>
    <property type="match status" value="1"/>
</dbReference>
<evidence type="ECO:0000256" key="4">
    <source>
        <dbReference type="ARBA" id="ARBA00022695"/>
    </source>
</evidence>
<evidence type="ECO:0000256" key="2">
    <source>
        <dbReference type="ARBA" id="ARBA00012387"/>
    </source>
</evidence>